<dbReference type="CDD" id="cd02414">
    <property type="entry name" value="KH-II_Jag"/>
    <property type="match status" value="1"/>
</dbReference>
<dbReference type="Gene3D" id="3.30.1370.50">
    <property type="entry name" value="R3H-like domain"/>
    <property type="match status" value="1"/>
</dbReference>
<evidence type="ECO:0000256" key="4">
    <source>
        <dbReference type="ARBA" id="ARBA00023186"/>
    </source>
</evidence>
<dbReference type="PROSITE" id="PS51061">
    <property type="entry name" value="R3H"/>
    <property type="match status" value="1"/>
</dbReference>
<feature type="compositionally biased region" description="Basic residues" evidence="7">
    <location>
        <begin position="330"/>
        <end position="341"/>
    </location>
</feature>
<organism evidence="9 10">
    <name type="scientific">Desulfosudis oleivorans (strain DSM 6200 / JCM 39069 / Hxd3)</name>
    <name type="common">Desulfococcus oleovorans</name>
    <dbReference type="NCBI Taxonomy" id="96561"/>
    <lineage>
        <taxon>Bacteria</taxon>
        <taxon>Pseudomonadati</taxon>
        <taxon>Thermodesulfobacteriota</taxon>
        <taxon>Desulfobacteria</taxon>
        <taxon>Desulfobacterales</taxon>
        <taxon>Desulfosudaceae</taxon>
        <taxon>Desulfosudis</taxon>
    </lineage>
</organism>
<evidence type="ECO:0000256" key="3">
    <source>
        <dbReference type="ARBA" id="ARBA00022960"/>
    </source>
</evidence>
<feature type="region of interest" description="Disordered" evidence="7">
    <location>
        <begin position="56"/>
        <end position="180"/>
    </location>
</feature>
<dbReference type="GO" id="GO:0005737">
    <property type="term" value="C:cytoplasm"/>
    <property type="evidence" value="ECO:0007669"/>
    <property type="project" value="UniProtKB-SubCell"/>
</dbReference>
<dbReference type="OrthoDB" id="9794483at2"/>
<dbReference type="GO" id="GO:0003723">
    <property type="term" value="F:RNA binding"/>
    <property type="evidence" value="ECO:0007669"/>
    <property type="project" value="UniProtKB-UniRule"/>
</dbReference>
<gene>
    <name evidence="6" type="primary">khpB</name>
    <name evidence="6" type="synonym">eloR</name>
    <name evidence="9" type="ordered locus">Dole_0103</name>
</gene>
<dbReference type="NCBIfam" id="NF041568">
    <property type="entry name" value="Jag_EloR"/>
    <property type="match status" value="1"/>
</dbReference>
<evidence type="ECO:0000256" key="7">
    <source>
        <dbReference type="SAM" id="MobiDB-lite"/>
    </source>
</evidence>
<dbReference type="GO" id="GO:0071555">
    <property type="term" value="P:cell wall organization"/>
    <property type="evidence" value="ECO:0007669"/>
    <property type="project" value="UniProtKB-KW"/>
</dbReference>
<feature type="region of interest" description="Disordered" evidence="7">
    <location>
        <begin position="313"/>
        <end position="341"/>
    </location>
</feature>
<evidence type="ECO:0000256" key="5">
    <source>
        <dbReference type="ARBA" id="ARBA00023316"/>
    </source>
</evidence>
<name>A8ZSK0_DESOH</name>
<dbReference type="eggNOG" id="COG5373">
    <property type="taxonomic scope" value="Bacteria"/>
</dbReference>
<comment type="subcellular location">
    <subcellularLocation>
        <location evidence="6">Cytoplasm</location>
    </subcellularLocation>
</comment>
<dbReference type="CDD" id="cd02644">
    <property type="entry name" value="R3H_jag"/>
    <property type="match status" value="1"/>
</dbReference>
<dbReference type="Pfam" id="PF01424">
    <property type="entry name" value="R3H"/>
    <property type="match status" value="1"/>
</dbReference>
<accession>A8ZSK0</accession>
<dbReference type="GO" id="GO:0009252">
    <property type="term" value="P:peptidoglycan biosynthetic process"/>
    <property type="evidence" value="ECO:0007669"/>
    <property type="project" value="UniProtKB-UniRule"/>
</dbReference>
<feature type="region of interest" description="Jag_N domain" evidence="6">
    <location>
        <begin position="6"/>
        <end position="56"/>
    </location>
</feature>
<feature type="domain" description="R3H" evidence="8">
    <location>
        <begin position="266"/>
        <end position="332"/>
    </location>
</feature>
<dbReference type="STRING" id="96561.Dole_0103"/>
<dbReference type="InterPro" id="IPR015946">
    <property type="entry name" value="KH_dom-like_a/b"/>
</dbReference>
<comment type="domain">
    <text evidence="6">Has an N-terminal Jag-N domain and 2 RNA-binding domains (KH and R3H).</text>
</comment>
<keyword evidence="1 6" id="KW-0963">Cytoplasm</keyword>
<dbReference type="Gene3D" id="3.30.300.20">
    <property type="match status" value="1"/>
</dbReference>
<dbReference type="InterPro" id="IPR001374">
    <property type="entry name" value="R3H_dom"/>
</dbReference>
<dbReference type="InterPro" id="IPR032782">
    <property type="entry name" value="KhpB_N"/>
</dbReference>
<dbReference type="InterPro" id="IPR034079">
    <property type="entry name" value="R3H_KhpB"/>
</dbReference>
<keyword evidence="4 6" id="KW-0143">Chaperone</keyword>
<evidence type="ECO:0000256" key="1">
    <source>
        <dbReference type="ARBA" id="ARBA00022490"/>
    </source>
</evidence>
<dbReference type="eggNOG" id="COG1847">
    <property type="taxonomic scope" value="Bacteria"/>
</dbReference>
<evidence type="ECO:0000256" key="6">
    <source>
        <dbReference type="HAMAP-Rule" id="MF_00867"/>
    </source>
</evidence>
<keyword evidence="2 6" id="KW-0694">RNA-binding</keyword>
<dbReference type="Pfam" id="PF14804">
    <property type="entry name" value="Jag_N"/>
    <property type="match status" value="1"/>
</dbReference>
<evidence type="ECO:0000313" key="10">
    <source>
        <dbReference type="Proteomes" id="UP000008561"/>
    </source>
</evidence>
<comment type="function">
    <text evidence="6">A probable RNA chaperone. Forms a complex with KhpA which binds to cellular RNA and controls its expression. Plays a role in peptidoglycan (PG) homeostasis and cell length regulation.</text>
</comment>
<dbReference type="InterPro" id="IPR038008">
    <property type="entry name" value="Jag_KH"/>
</dbReference>
<comment type="subunit">
    <text evidence="6">Forms a complex with KhpA.</text>
</comment>
<evidence type="ECO:0000259" key="8">
    <source>
        <dbReference type="PROSITE" id="PS51061"/>
    </source>
</evidence>
<evidence type="ECO:0000313" key="9">
    <source>
        <dbReference type="EMBL" id="ABW65913.1"/>
    </source>
</evidence>
<dbReference type="SUPFAM" id="SSF82708">
    <property type="entry name" value="R3H domain"/>
    <property type="match status" value="1"/>
</dbReference>
<dbReference type="InterPro" id="IPR039247">
    <property type="entry name" value="KhpB"/>
</dbReference>
<evidence type="ECO:0000256" key="2">
    <source>
        <dbReference type="ARBA" id="ARBA00022884"/>
    </source>
</evidence>
<dbReference type="PANTHER" id="PTHR35800:SF1">
    <property type="entry name" value="RNA-BINDING PROTEIN KHPB"/>
    <property type="match status" value="1"/>
</dbReference>
<protein>
    <recommendedName>
        <fullName evidence="6">RNA-binding protein KhpB</fullName>
    </recommendedName>
    <alternativeName>
        <fullName evidence="6">RNA-binding protein EloR</fullName>
    </alternativeName>
</protein>
<dbReference type="InterPro" id="IPR038247">
    <property type="entry name" value="Jag_N_dom_sf"/>
</dbReference>
<dbReference type="Pfam" id="PF13083">
    <property type="entry name" value="KH_KhpA-B"/>
    <property type="match status" value="1"/>
</dbReference>
<reference evidence="9 10" key="1">
    <citation type="submission" date="2007-10" db="EMBL/GenBank/DDBJ databases">
        <title>Complete sequence of Desulfococcus oleovorans Hxd3.</title>
        <authorList>
            <consortium name="US DOE Joint Genome Institute"/>
            <person name="Copeland A."/>
            <person name="Lucas S."/>
            <person name="Lapidus A."/>
            <person name="Barry K."/>
            <person name="Glavina del Rio T."/>
            <person name="Dalin E."/>
            <person name="Tice H."/>
            <person name="Pitluck S."/>
            <person name="Kiss H."/>
            <person name="Brettin T."/>
            <person name="Bruce D."/>
            <person name="Detter J.C."/>
            <person name="Han C."/>
            <person name="Schmutz J."/>
            <person name="Larimer F."/>
            <person name="Land M."/>
            <person name="Hauser L."/>
            <person name="Kyrpides N."/>
            <person name="Kim E."/>
            <person name="Wawrik B."/>
            <person name="Richardson P."/>
        </authorList>
    </citation>
    <scope>NUCLEOTIDE SEQUENCE [LARGE SCALE GENOMIC DNA]</scope>
    <source>
        <strain evidence="10">DSM 6200 / JCM 39069 / Hxd3</strain>
    </source>
</reference>
<dbReference type="RefSeq" id="WP_012173532.1">
    <property type="nucleotide sequence ID" value="NC_009943.1"/>
</dbReference>
<dbReference type="HAMAP" id="MF_00867">
    <property type="entry name" value="KhpB"/>
    <property type="match status" value="1"/>
</dbReference>
<dbReference type="Proteomes" id="UP000008561">
    <property type="component" value="Chromosome"/>
</dbReference>
<dbReference type="SMART" id="SM01245">
    <property type="entry name" value="Jag_N"/>
    <property type="match status" value="1"/>
</dbReference>
<comment type="similarity">
    <text evidence="6">Belongs to the KhpB RNA-binding protein family.</text>
</comment>
<keyword evidence="5 6" id="KW-0961">Cell wall biogenesis/degradation</keyword>
<dbReference type="HOGENOM" id="CLU_042512_0_0_7"/>
<proteinExistence type="inferred from homology"/>
<sequence>MTDTKEFEGKNIDAALEKASSALNMTKDQLRYEVVCTGSSGIFGLVGVKNARIRILNSKKGSGGAGAGGRRDVLDEDRQEILSMLDEAFAEPAPEPESRPRPEAKAAPRGEPRAESKKAPRAKPKSRPRTEKGAPAPAERSRAAGRPPANGAKPPAPEERPETPPAASEELPESPPAPPVEVKEADVVLARDVLSKILDNITDEATVKVAFEPGRVGFSMEGGNSSVLIGKRGKTLKAMQHIVEKVVKKSMGEAVEVQVDVEGYLEKRASSLTTLASRLAEKARQTGKPTTISRMDAYERKIIHDALRTDRSVKTRSVGNGDIRNVVIHPGRRTSRKKTAP</sequence>
<dbReference type="SMART" id="SM00393">
    <property type="entry name" value="R3H"/>
    <property type="match status" value="1"/>
</dbReference>
<dbReference type="GO" id="GO:0008360">
    <property type="term" value="P:regulation of cell shape"/>
    <property type="evidence" value="ECO:0007669"/>
    <property type="project" value="UniProtKB-KW"/>
</dbReference>
<keyword evidence="10" id="KW-1185">Reference proteome</keyword>
<dbReference type="EMBL" id="CP000859">
    <property type="protein sequence ID" value="ABW65913.1"/>
    <property type="molecule type" value="Genomic_DNA"/>
</dbReference>
<dbReference type="PANTHER" id="PTHR35800">
    <property type="entry name" value="PROTEIN JAG"/>
    <property type="match status" value="1"/>
</dbReference>
<dbReference type="KEGG" id="dol:Dole_0103"/>
<keyword evidence="3 6" id="KW-0133">Cell shape</keyword>
<dbReference type="InterPro" id="IPR036867">
    <property type="entry name" value="R3H_dom_sf"/>
</dbReference>
<dbReference type="Gene3D" id="3.30.30.80">
    <property type="entry name" value="probable RNA-binding protein from clostridium symbiosum atcc 14940"/>
    <property type="match status" value="1"/>
</dbReference>
<feature type="compositionally biased region" description="Basic and acidic residues" evidence="7">
    <location>
        <begin position="96"/>
        <end position="118"/>
    </location>
</feature>
<dbReference type="AlphaFoldDB" id="A8ZSK0"/>